<dbReference type="Pfam" id="PF11823">
    <property type="entry name" value="Se_S_carrier"/>
    <property type="match status" value="1"/>
</dbReference>
<reference evidence="2" key="1">
    <citation type="submission" date="2019-08" db="EMBL/GenBank/DDBJ databases">
        <authorList>
            <person name="Kucharzyk K."/>
            <person name="Murdoch R.W."/>
            <person name="Higgins S."/>
            <person name="Loffler F."/>
        </authorList>
    </citation>
    <scope>NUCLEOTIDE SEQUENCE</scope>
</reference>
<name>A0A644ZJR0_9ZZZZ</name>
<comment type="caution">
    <text evidence="2">The sequence shown here is derived from an EMBL/GenBank/DDBJ whole genome shotgun (WGS) entry which is preliminary data.</text>
</comment>
<dbReference type="EMBL" id="VSSQ01009252">
    <property type="protein sequence ID" value="MPM41116.1"/>
    <property type="molecule type" value="Genomic_DNA"/>
</dbReference>
<evidence type="ECO:0000259" key="1">
    <source>
        <dbReference type="Pfam" id="PF11823"/>
    </source>
</evidence>
<sequence>MNYYIIVFKNTLDAMTAEKILKQEGMIFKMMPTPTAITQSCGICIRIEEKKYIDYIILKNIIKYKDIYIKEKDGFKEVI</sequence>
<organism evidence="2">
    <name type="scientific">bioreactor metagenome</name>
    <dbReference type="NCBI Taxonomy" id="1076179"/>
    <lineage>
        <taxon>unclassified sequences</taxon>
        <taxon>metagenomes</taxon>
        <taxon>ecological metagenomes</taxon>
    </lineage>
</organism>
<dbReference type="AlphaFoldDB" id="A0A644ZJR0"/>
<feature type="domain" description="Putative Se/S carrier protein-like" evidence="1">
    <location>
        <begin position="3"/>
        <end position="68"/>
    </location>
</feature>
<accession>A0A644ZJR0</accession>
<dbReference type="InterPro" id="IPR021778">
    <property type="entry name" value="Se/S_carrier-like"/>
</dbReference>
<protein>
    <recommendedName>
        <fullName evidence="1">Putative Se/S carrier protein-like domain-containing protein</fullName>
    </recommendedName>
</protein>
<gene>
    <name evidence="2" type="ORF">SDC9_87766</name>
</gene>
<proteinExistence type="predicted"/>
<evidence type="ECO:0000313" key="2">
    <source>
        <dbReference type="EMBL" id="MPM41116.1"/>
    </source>
</evidence>